<dbReference type="Pfam" id="PF12697">
    <property type="entry name" value="Abhydrolase_6"/>
    <property type="match status" value="1"/>
</dbReference>
<protein>
    <recommendedName>
        <fullName evidence="3">AB hydrolase-1 domain-containing protein</fullName>
    </recommendedName>
</protein>
<evidence type="ECO:0000259" key="3">
    <source>
        <dbReference type="Pfam" id="PF12697"/>
    </source>
</evidence>
<sequence length="952" mass="101512">MRPSARSVASTRISTAYARRTFVELERRRRGVSSSCRGSIFQALAADGSLCGFADVSPAERCSERTYSGSGGTVADLLPGSRLLFENARTAVVSLEMSGLETKRLLTHADALHGIDHLLLYWGGPAEIVGRRSEALPGGAPVAVWNPFGAGAGCVGVHAAAADAAGTLEAHIVVCKPYSGTGSGPLGGWPPLPSSVSCAYIPDSEEDPPRPRPWTVTTDIANEVLLENDLVRVWRFELPAGYSRCHAHQHVYPYFFLNLHDAETRRLEWRGGQTPPPAALAPRCPPNTAPARKVFWLDTLDGGERSSHFHGLENSSKSRLFRQFIVEFKAAAVARPATRQATTRRDPTLVYLPGLHGGGSQFLPLVAREVGWAAPCADATAHTRSHDSVEAAAEALHAAHAGEEVPPAAEATHAAEGDASAVTCPGSSRQVVLVGHSYGGMVALAAARRWLDTPEAGPQLRGLVLLSTSASAQSGSGKAAMARRAAIATSEGLMAEATASSGGPLPPWQSLPPGASASIRAAREANAAAAGLDGFLRQLQALDRRPCQHETLRRLASGGVPILIVHGAEDELVPLSEAQRSLASLGGAPTAEMRVLQRTGHLALVERPHEVAGAIRTWWRKVRTGQRTEAAQMRAATAARTATGASARAFHSPAARNLSSDEAAVCAGSIVVPLSYCARPPSGQQLGLQADRVEDPGLPTFSFMRQHGRWPLAREPQVEPERFSEVAVVPSEQVVHNARAATPPPSLASLGFEVCFSPPLPDGRVDDDAYVEEHYYPHLVDVIKQATGATLVFPYDHAGKPAGHGPPAFLVHTDSSDRSWQWRVDEILAIEGAWASMGPATIDEGFAREHLSGGRRWAVINAWRHAAPGEGALQSTPLALLDDATVAWGSDEVMSYPITNGGHVAFNYTLRHSAAHRWFYYPALRKDELLLFKAFGSAEGGERPFREDASHP</sequence>
<evidence type="ECO:0000256" key="1">
    <source>
        <dbReference type="ARBA" id="ARBA00023604"/>
    </source>
</evidence>
<dbReference type="GO" id="GO:0016491">
    <property type="term" value="F:oxidoreductase activity"/>
    <property type="evidence" value="ECO:0007669"/>
    <property type="project" value="InterPro"/>
</dbReference>
<dbReference type="HOGENOM" id="CLU_309605_0_0_1"/>
<dbReference type="PaxDb" id="2903-EOD20522"/>
<comment type="similarity">
    <text evidence="1">Belongs to the asaB hydroxylase/desaturase family.</text>
</comment>
<reference evidence="5" key="1">
    <citation type="journal article" date="2013" name="Nature">
        <title>Pan genome of the phytoplankton Emiliania underpins its global distribution.</title>
        <authorList>
            <person name="Read B.A."/>
            <person name="Kegel J."/>
            <person name="Klute M.J."/>
            <person name="Kuo A."/>
            <person name="Lefebvre S.C."/>
            <person name="Maumus F."/>
            <person name="Mayer C."/>
            <person name="Miller J."/>
            <person name="Monier A."/>
            <person name="Salamov A."/>
            <person name="Young J."/>
            <person name="Aguilar M."/>
            <person name="Claverie J.M."/>
            <person name="Frickenhaus S."/>
            <person name="Gonzalez K."/>
            <person name="Herman E.K."/>
            <person name="Lin Y.C."/>
            <person name="Napier J."/>
            <person name="Ogata H."/>
            <person name="Sarno A.F."/>
            <person name="Shmutz J."/>
            <person name="Schroeder D."/>
            <person name="de Vargas C."/>
            <person name="Verret F."/>
            <person name="von Dassow P."/>
            <person name="Valentin K."/>
            <person name="Van de Peer Y."/>
            <person name="Wheeler G."/>
            <person name="Dacks J.B."/>
            <person name="Delwiche C.F."/>
            <person name="Dyhrman S.T."/>
            <person name="Glockner G."/>
            <person name="John U."/>
            <person name="Richards T."/>
            <person name="Worden A.Z."/>
            <person name="Zhang X."/>
            <person name="Grigoriev I.V."/>
            <person name="Allen A.E."/>
            <person name="Bidle K."/>
            <person name="Borodovsky M."/>
            <person name="Bowler C."/>
            <person name="Brownlee C."/>
            <person name="Cock J.M."/>
            <person name="Elias M."/>
            <person name="Gladyshev V.N."/>
            <person name="Groth M."/>
            <person name="Guda C."/>
            <person name="Hadaegh A."/>
            <person name="Iglesias-Rodriguez M.D."/>
            <person name="Jenkins J."/>
            <person name="Jones B.M."/>
            <person name="Lawson T."/>
            <person name="Leese F."/>
            <person name="Lindquist E."/>
            <person name="Lobanov A."/>
            <person name="Lomsadze A."/>
            <person name="Malik S.B."/>
            <person name="Marsh M.E."/>
            <person name="Mackinder L."/>
            <person name="Mock T."/>
            <person name="Mueller-Roeber B."/>
            <person name="Pagarete A."/>
            <person name="Parker M."/>
            <person name="Probert I."/>
            <person name="Quesneville H."/>
            <person name="Raines C."/>
            <person name="Rensing S.A."/>
            <person name="Riano-Pachon D.M."/>
            <person name="Richier S."/>
            <person name="Rokitta S."/>
            <person name="Shiraiwa Y."/>
            <person name="Soanes D.M."/>
            <person name="van der Giezen M."/>
            <person name="Wahlund T.M."/>
            <person name="Williams B."/>
            <person name="Wilson W."/>
            <person name="Wolfe G."/>
            <person name="Wurch L.L."/>
        </authorList>
    </citation>
    <scope>NUCLEOTIDE SEQUENCE</scope>
</reference>
<organism evidence="4 5">
    <name type="scientific">Emiliania huxleyi (strain CCMP1516)</name>
    <dbReference type="NCBI Taxonomy" id="280463"/>
    <lineage>
        <taxon>Eukaryota</taxon>
        <taxon>Haptista</taxon>
        <taxon>Haptophyta</taxon>
        <taxon>Prymnesiophyceae</taxon>
        <taxon>Isochrysidales</taxon>
        <taxon>Noelaerhabdaceae</taxon>
        <taxon>Emiliania</taxon>
    </lineage>
</organism>
<dbReference type="Gene3D" id="3.40.50.1820">
    <property type="entry name" value="alpha/beta hydrolase"/>
    <property type="match status" value="1"/>
</dbReference>
<dbReference type="SUPFAM" id="SSF53474">
    <property type="entry name" value="alpha/beta-Hydrolases"/>
    <property type="match status" value="1"/>
</dbReference>
<dbReference type="InterPro" id="IPR000073">
    <property type="entry name" value="AB_hydrolase_1"/>
</dbReference>
<name>A0A0D3JAI7_EMIH1</name>
<dbReference type="NCBIfam" id="NF041278">
    <property type="entry name" value="CmcJ_NvfI_EfuI"/>
    <property type="match status" value="1"/>
</dbReference>
<dbReference type="Proteomes" id="UP000013827">
    <property type="component" value="Unassembled WGS sequence"/>
</dbReference>
<dbReference type="RefSeq" id="XP_005772951.1">
    <property type="nucleotide sequence ID" value="XM_005772894.1"/>
</dbReference>
<feature type="region of interest" description="Disordered" evidence="2">
    <location>
        <begin position="402"/>
        <end position="421"/>
    </location>
</feature>
<reference evidence="4" key="2">
    <citation type="submission" date="2024-10" db="UniProtKB">
        <authorList>
            <consortium name="EnsemblProtists"/>
        </authorList>
    </citation>
    <scope>IDENTIFICATION</scope>
</reference>
<proteinExistence type="inferred from homology"/>
<dbReference type="Gene3D" id="2.60.120.10">
    <property type="entry name" value="Jelly Rolls"/>
    <property type="match status" value="1"/>
</dbReference>
<evidence type="ECO:0000313" key="4">
    <source>
        <dbReference type="EnsemblProtists" id="EOD20522"/>
    </source>
</evidence>
<dbReference type="InterPro" id="IPR029058">
    <property type="entry name" value="AB_hydrolase_fold"/>
</dbReference>
<dbReference type="KEGG" id="ehx:EMIHUDRAFT_450960"/>
<feature type="domain" description="AB hydrolase-1" evidence="3">
    <location>
        <begin position="355"/>
        <end position="613"/>
    </location>
</feature>
<evidence type="ECO:0000313" key="5">
    <source>
        <dbReference type="Proteomes" id="UP000013827"/>
    </source>
</evidence>
<dbReference type="AlphaFoldDB" id="A0A0D3JAI7"/>
<dbReference type="EnsemblProtists" id="EOD20522">
    <property type="protein sequence ID" value="EOD20522"/>
    <property type="gene ID" value="EMIHUDRAFT_450960"/>
</dbReference>
<keyword evidence="5" id="KW-1185">Reference proteome</keyword>
<dbReference type="PRINTS" id="PR00111">
    <property type="entry name" value="ABHYDROLASE"/>
</dbReference>
<dbReference type="PANTHER" id="PTHR34598">
    <property type="entry name" value="BLL6449 PROTEIN"/>
    <property type="match status" value="1"/>
</dbReference>
<evidence type="ECO:0000256" key="2">
    <source>
        <dbReference type="SAM" id="MobiDB-lite"/>
    </source>
</evidence>
<accession>A0A0D3JAI7</accession>
<dbReference type="GeneID" id="17266069"/>
<dbReference type="InterPro" id="IPR014710">
    <property type="entry name" value="RmlC-like_jellyroll"/>
</dbReference>
<dbReference type="InterPro" id="IPR044053">
    <property type="entry name" value="AsaB-like"/>
</dbReference>
<dbReference type="PANTHER" id="PTHR34598:SF3">
    <property type="entry name" value="OXIDOREDUCTASE AN1597"/>
    <property type="match status" value="1"/>
</dbReference>